<comment type="function">
    <text evidence="2">NDH-1 shuttles electrons from NADH, via FMN and iron-sulfur (Fe-S) centers, to quinones in the respiratory chain. Couples the redox reaction to proton translocation (for every two electrons transferred, four hydrogen ions are translocated across the cytoplasmic membrane), and thus conserves the redox energy in a proton gradient.</text>
</comment>
<evidence type="ECO:0000313" key="3">
    <source>
        <dbReference type="EMBL" id="HDX30421.1"/>
    </source>
</evidence>
<keyword evidence="2" id="KW-0472">Membrane</keyword>
<keyword evidence="2" id="KW-0874">Quinone</keyword>
<keyword evidence="2" id="KW-0812">Transmembrane</keyword>
<comment type="subcellular location">
    <subcellularLocation>
        <location evidence="2">Cell membrane</location>
        <topology evidence="2">Multi-pass membrane protein</topology>
    </subcellularLocation>
</comment>
<reference evidence="3" key="1">
    <citation type="journal article" date="2020" name="mSystems">
        <title>Genome- and Community-Level Interaction Insights into Carbon Utilization and Element Cycling Functions of Hydrothermarchaeota in Hydrothermal Sediment.</title>
        <authorList>
            <person name="Zhou Z."/>
            <person name="Liu Y."/>
            <person name="Xu W."/>
            <person name="Pan J."/>
            <person name="Luo Z.H."/>
            <person name="Li M."/>
        </authorList>
    </citation>
    <scope>NUCLEOTIDE SEQUENCE [LARGE SCALE GENOMIC DNA]</scope>
    <source>
        <strain evidence="3">SpSt-289</strain>
    </source>
</reference>
<dbReference type="EMBL" id="DSMG01000038">
    <property type="protein sequence ID" value="HDX30421.1"/>
    <property type="molecule type" value="Genomic_DNA"/>
</dbReference>
<keyword evidence="2" id="KW-0520">NAD</keyword>
<organism evidence="3">
    <name type="scientific">Caldilinea aerophila</name>
    <dbReference type="NCBI Taxonomy" id="133453"/>
    <lineage>
        <taxon>Bacteria</taxon>
        <taxon>Bacillati</taxon>
        <taxon>Chloroflexota</taxon>
        <taxon>Caldilineae</taxon>
        <taxon>Caldilineales</taxon>
        <taxon>Caldilineaceae</taxon>
        <taxon>Caldilinea</taxon>
    </lineage>
</organism>
<gene>
    <name evidence="3" type="ORF">ENQ20_02885</name>
</gene>
<protein>
    <recommendedName>
        <fullName evidence="2">NADH-quinone oxidoreductase subunit J</fullName>
        <ecNumber evidence="2">7.1.1.-</ecNumber>
    </recommendedName>
</protein>
<comment type="similarity">
    <text evidence="1 2">Belongs to the complex I subunit 6 family.</text>
</comment>
<keyword evidence="2" id="KW-1003">Cell membrane</keyword>
<dbReference type="PANTHER" id="PTHR33269:SF17">
    <property type="entry name" value="NADH-UBIQUINONE OXIDOREDUCTASE CHAIN 6"/>
    <property type="match status" value="1"/>
</dbReference>
<feature type="transmembrane region" description="Helical" evidence="2">
    <location>
        <begin position="40"/>
        <end position="57"/>
    </location>
</feature>
<accession>A0A7C1JFX9</accession>
<feature type="transmembrane region" description="Helical" evidence="2">
    <location>
        <begin position="69"/>
        <end position="88"/>
    </location>
</feature>
<dbReference type="InterPro" id="IPR042106">
    <property type="entry name" value="Nuo/plastoQ_OxRdtase_6_NuoJ"/>
</dbReference>
<dbReference type="GO" id="GO:0005886">
    <property type="term" value="C:plasma membrane"/>
    <property type="evidence" value="ECO:0007669"/>
    <property type="project" value="UniProtKB-SubCell"/>
</dbReference>
<name>A0A7C1JFX9_9CHLR</name>
<dbReference type="GO" id="GO:0008137">
    <property type="term" value="F:NADH dehydrogenase (ubiquinone) activity"/>
    <property type="evidence" value="ECO:0007669"/>
    <property type="project" value="UniProtKB-UniRule"/>
</dbReference>
<evidence type="ECO:0000256" key="2">
    <source>
        <dbReference type="RuleBase" id="RU004429"/>
    </source>
</evidence>
<dbReference type="AlphaFoldDB" id="A0A7C1JFX9"/>
<keyword evidence="2" id="KW-1133">Transmembrane helix</keyword>
<dbReference type="PANTHER" id="PTHR33269">
    <property type="entry name" value="NADH-UBIQUINONE OXIDOREDUCTASE CHAIN 6"/>
    <property type="match status" value="1"/>
</dbReference>
<evidence type="ECO:0000256" key="1">
    <source>
        <dbReference type="ARBA" id="ARBA00005698"/>
    </source>
</evidence>
<dbReference type="Gene3D" id="1.20.120.1200">
    <property type="entry name" value="NADH-ubiquinone/plastoquinone oxidoreductase chain 6, subunit NuoJ"/>
    <property type="match status" value="1"/>
</dbReference>
<feature type="transmembrane region" description="Helical" evidence="2">
    <location>
        <begin position="14"/>
        <end position="33"/>
    </location>
</feature>
<dbReference type="EC" id="7.1.1.-" evidence="2"/>
<feature type="transmembrane region" description="Helical" evidence="2">
    <location>
        <begin position="148"/>
        <end position="170"/>
    </location>
</feature>
<dbReference type="Pfam" id="PF00499">
    <property type="entry name" value="Oxidored_q3"/>
    <property type="match status" value="1"/>
</dbReference>
<feature type="transmembrane region" description="Helical" evidence="2">
    <location>
        <begin position="100"/>
        <end position="118"/>
    </location>
</feature>
<dbReference type="InterPro" id="IPR001457">
    <property type="entry name" value="NADH_UbQ/plastoQ_OxRdtase_su6"/>
</dbReference>
<comment type="caution">
    <text evidence="3">The sequence shown here is derived from an EMBL/GenBank/DDBJ whole genome shotgun (WGS) entry which is preliminary data.</text>
</comment>
<comment type="catalytic activity">
    <reaction evidence="2">
        <text>a quinone + NADH + 5 H(+)(in) = a quinol + NAD(+) + 4 H(+)(out)</text>
        <dbReference type="Rhea" id="RHEA:57888"/>
        <dbReference type="ChEBI" id="CHEBI:15378"/>
        <dbReference type="ChEBI" id="CHEBI:24646"/>
        <dbReference type="ChEBI" id="CHEBI:57540"/>
        <dbReference type="ChEBI" id="CHEBI:57945"/>
        <dbReference type="ChEBI" id="CHEBI:132124"/>
    </reaction>
</comment>
<dbReference type="GO" id="GO:0048038">
    <property type="term" value="F:quinone binding"/>
    <property type="evidence" value="ECO:0007669"/>
    <property type="project" value="UniProtKB-UniRule"/>
</dbReference>
<sequence>MPELPFPLPTVQQVIFAMIALLTVFGALVVVLAPNLFHSALGLVAAFFGAAGVYIIAEAEFVGVSQVLIYVGAISTLITFAIMLTRGMMFGATSPRNRQWGTAAIITALTFIVLWAIVSSVPWPAVGEPIPEGHAIIAGLGRAFVNEYVIPFLLLAMLLLVALAGAIVLARDRK</sequence>
<proteinExistence type="inferred from homology"/>